<dbReference type="SMART" id="SM00855">
    <property type="entry name" value="PGAM"/>
    <property type="match status" value="1"/>
</dbReference>
<dbReference type="InterPro" id="IPR022492">
    <property type="entry name" value="Phosphomutase_MSMEG4193_put"/>
</dbReference>
<dbReference type="EMBL" id="BAGZ01000005">
    <property type="protein sequence ID" value="GAB77137.1"/>
    <property type="molecule type" value="Genomic_DNA"/>
</dbReference>
<dbReference type="RefSeq" id="WP_006501889.1">
    <property type="nucleotide sequence ID" value="NZ_BAGZ01000005.1"/>
</dbReference>
<dbReference type="Proteomes" id="UP000008495">
    <property type="component" value="Unassembled WGS sequence"/>
</dbReference>
<accession>K6W5N8</accession>
<feature type="region of interest" description="Disordered" evidence="1">
    <location>
        <begin position="203"/>
        <end position="237"/>
    </location>
</feature>
<evidence type="ECO:0000313" key="2">
    <source>
        <dbReference type="EMBL" id="GAB77137.1"/>
    </source>
</evidence>
<dbReference type="OrthoDB" id="4120859at2"/>
<dbReference type="Pfam" id="PF00300">
    <property type="entry name" value="His_Phos_1"/>
    <property type="match status" value="1"/>
</dbReference>
<dbReference type="PANTHER" id="PTHR48100">
    <property type="entry name" value="BROAD-SPECIFICITY PHOSPHATASE YOR283W-RELATED"/>
    <property type="match status" value="1"/>
</dbReference>
<dbReference type="SUPFAM" id="SSF53254">
    <property type="entry name" value="Phosphoglycerate mutase-like"/>
    <property type="match status" value="1"/>
</dbReference>
<dbReference type="InterPro" id="IPR029033">
    <property type="entry name" value="His_PPase_superfam"/>
</dbReference>
<name>K6W5N8_9MICO</name>
<dbReference type="InterPro" id="IPR050275">
    <property type="entry name" value="PGM_Phosphatase"/>
</dbReference>
<dbReference type="Gene3D" id="3.40.50.1240">
    <property type="entry name" value="Phosphoglycerate mutase-like"/>
    <property type="match status" value="1"/>
</dbReference>
<keyword evidence="3" id="KW-1185">Reference proteome</keyword>
<dbReference type="GO" id="GO:0016791">
    <property type="term" value="F:phosphatase activity"/>
    <property type="evidence" value="ECO:0007669"/>
    <property type="project" value="TreeGrafter"/>
</dbReference>
<dbReference type="eggNOG" id="COG0406">
    <property type="taxonomic scope" value="Bacteria"/>
</dbReference>
<dbReference type="NCBIfam" id="TIGR03848">
    <property type="entry name" value="MSMEG_4193"/>
    <property type="match status" value="1"/>
</dbReference>
<dbReference type="STRING" id="100225.SAMN05421595_0952"/>
<protein>
    <submittedName>
        <fullName evidence="2">Putative phosphoglycerate mutase</fullName>
    </submittedName>
</protein>
<evidence type="ECO:0000313" key="3">
    <source>
        <dbReference type="Proteomes" id="UP000008495"/>
    </source>
</evidence>
<gene>
    <name evidence="2" type="ORF">AUCHE_05_00420</name>
</gene>
<organism evidence="2 3">
    <name type="scientific">Austwickia chelonae NBRC 105200</name>
    <dbReference type="NCBI Taxonomy" id="1184607"/>
    <lineage>
        <taxon>Bacteria</taxon>
        <taxon>Bacillati</taxon>
        <taxon>Actinomycetota</taxon>
        <taxon>Actinomycetes</taxon>
        <taxon>Micrococcales</taxon>
        <taxon>Dermatophilaceae</taxon>
        <taxon>Austwickia</taxon>
    </lineage>
</organism>
<sequence>MATVLLVRHGRTTANADGILAGWSPGVELDEHGREQVRSLAGRLADIPLALVATSPLTRCRQTADLAFAGHPAERRVDERLGECRYGAWTGRALSELTDEPLWRTVQRHPSAARFPRSDDYDAESLRDMSARAVAAARELDALVEAEHGPHAIWAAVSHGDVIKAILADAAGCPLDLFQRWQVDPASLSVVRYTPDRPFLVRANDTGRPWTPPTGPATDSDAVVGGGPGAPPPAAHP</sequence>
<dbReference type="GO" id="GO:0005737">
    <property type="term" value="C:cytoplasm"/>
    <property type="evidence" value="ECO:0007669"/>
    <property type="project" value="TreeGrafter"/>
</dbReference>
<evidence type="ECO:0000256" key="1">
    <source>
        <dbReference type="SAM" id="MobiDB-lite"/>
    </source>
</evidence>
<dbReference type="InterPro" id="IPR013078">
    <property type="entry name" value="His_Pase_superF_clade-1"/>
</dbReference>
<proteinExistence type="predicted"/>
<dbReference type="CDD" id="cd07067">
    <property type="entry name" value="HP_PGM_like"/>
    <property type="match status" value="1"/>
</dbReference>
<comment type="caution">
    <text evidence="2">The sequence shown here is derived from an EMBL/GenBank/DDBJ whole genome shotgun (WGS) entry which is preliminary data.</text>
</comment>
<dbReference type="AlphaFoldDB" id="K6W5N8"/>
<reference evidence="2 3" key="1">
    <citation type="submission" date="2012-08" db="EMBL/GenBank/DDBJ databases">
        <title>Whole genome shotgun sequence of Austwickia chelonae NBRC 105200.</title>
        <authorList>
            <person name="Yoshida I."/>
            <person name="Hosoyama A."/>
            <person name="Tsuchikane K."/>
            <person name="Katsumata H."/>
            <person name="Ando Y."/>
            <person name="Ohji S."/>
            <person name="Hamada M."/>
            <person name="Tamura T."/>
            <person name="Yamazoe A."/>
            <person name="Yamazaki S."/>
            <person name="Fujita N."/>
        </authorList>
    </citation>
    <scope>NUCLEOTIDE SEQUENCE [LARGE SCALE GENOMIC DNA]</scope>
    <source>
        <strain evidence="2 3">NBRC 105200</strain>
    </source>
</reference>
<dbReference type="PANTHER" id="PTHR48100:SF2">
    <property type="entry name" value="CONSERVED PROTEIN"/>
    <property type="match status" value="1"/>
</dbReference>